<dbReference type="Pfam" id="PF07729">
    <property type="entry name" value="FCD"/>
    <property type="match status" value="1"/>
</dbReference>
<keyword evidence="3" id="KW-0804">Transcription</keyword>
<accession>A0A1I5E9F1</accession>
<dbReference type="eggNOG" id="COG1802">
    <property type="taxonomic scope" value="Bacteria"/>
</dbReference>
<dbReference type="InterPro" id="IPR000524">
    <property type="entry name" value="Tscrpt_reg_HTH_GntR"/>
</dbReference>
<keyword evidence="2 5" id="KW-0238">DNA-binding</keyword>
<dbReference type="InterPro" id="IPR011711">
    <property type="entry name" value="GntR_C"/>
</dbReference>
<dbReference type="SUPFAM" id="SSF48008">
    <property type="entry name" value="GntR ligand-binding domain-like"/>
    <property type="match status" value="1"/>
</dbReference>
<dbReference type="CDD" id="cd07377">
    <property type="entry name" value="WHTH_GntR"/>
    <property type="match status" value="1"/>
</dbReference>
<dbReference type="Gene3D" id="1.20.120.530">
    <property type="entry name" value="GntR ligand-binding domain-like"/>
    <property type="match status" value="1"/>
</dbReference>
<dbReference type="Pfam" id="PF00392">
    <property type="entry name" value="GntR"/>
    <property type="match status" value="1"/>
</dbReference>
<dbReference type="Proteomes" id="UP000183413">
    <property type="component" value="Unassembled WGS sequence"/>
</dbReference>
<dbReference type="InterPro" id="IPR008920">
    <property type="entry name" value="TF_FadR/GntR_C"/>
</dbReference>
<evidence type="ECO:0000256" key="2">
    <source>
        <dbReference type="ARBA" id="ARBA00023125"/>
    </source>
</evidence>
<dbReference type="SUPFAM" id="SSF46785">
    <property type="entry name" value="Winged helix' DNA-binding domain"/>
    <property type="match status" value="1"/>
</dbReference>
<dbReference type="GO" id="GO:0003700">
    <property type="term" value="F:DNA-binding transcription factor activity"/>
    <property type="evidence" value="ECO:0007669"/>
    <property type="project" value="InterPro"/>
</dbReference>
<evidence type="ECO:0000313" key="5">
    <source>
        <dbReference type="EMBL" id="SFO08169.1"/>
    </source>
</evidence>
<dbReference type="SMART" id="SM00345">
    <property type="entry name" value="HTH_GNTR"/>
    <property type="match status" value="1"/>
</dbReference>
<dbReference type="AlphaFoldDB" id="A0A1I5E9F1"/>
<evidence type="ECO:0000259" key="4">
    <source>
        <dbReference type="PROSITE" id="PS50949"/>
    </source>
</evidence>
<protein>
    <submittedName>
        <fullName evidence="5">DNA-binding transcriptional regulator, GntR family</fullName>
    </submittedName>
</protein>
<dbReference type="InterPro" id="IPR036390">
    <property type="entry name" value="WH_DNA-bd_sf"/>
</dbReference>
<dbReference type="PROSITE" id="PS50949">
    <property type="entry name" value="HTH_GNTR"/>
    <property type="match status" value="1"/>
</dbReference>
<evidence type="ECO:0000256" key="1">
    <source>
        <dbReference type="ARBA" id="ARBA00023015"/>
    </source>
</evidence>
<dbReference type="EMBL" id="FOVH01000004">
    <property type="protein sequence ID" value="SFO08169.1"/>
    <property type="molecule type" value="Genomic_DNA"/>
</dbReference>
<dbReference type="Gene3D" id="1.10.10.10">
    <property type="entry name" value="Winged helix-like DNA-binding domain superfamily/Winged helix DNA-binding domain"/>
    <property type="match status" value="1"/>
</dbReference>
<sequence length="239" mass="26393">MALPAPLPPPPRRVLGTRLQLSDEAAARIRELIMDGRVRPGDYLRLERLALEFGISVTPVREALKSLRSEGFVVLEPRRGFVVAPLSKRDVQDLFWVQAGIAAELAARAVPRIGPAALRELDGLQLGLEHAMAVHRPDLMEDGNHRFHREINLAAGSPKLAWSLGTAARYVPRGLYGRLAGWPGLAVRDHALILAALRDGDPRAAAREMRAHIVRAGDLLVAHLERRGMWREESTNVKP</sequence>
<dbReference type="PANTHER" id="PTHR43537">
    <property type="entry name" value="TRANSCRIPTIONAL REGULATOR, GNTR FAMILY"/>
    <property type="match status" value="1"/>
</dbReference>
<dbReference type="PANTHER" id="PTHR43537:SF24">
    <property type="entry name" value="GLUCONATE OPERON TRANSCRIPTIONAL REPRESSOR"/>
    <property type="match status" value="1"/>
</dbReference>
<dbReference type="InterPro" id="IPR036388">
    <property type="entry name" value="WH-like_DNA-bd_sf"/>
</dbReference>
<organism evidence="5 6">
    <name type="scientific">Actinomadura madurae</name>
    <dbReference type="NCBI Taxonomy" id="1993"/>
    <lineage>
        <taxon>Bacteria</taxon>
        <taxon>Bacillati</taxon>
        <taxon>Actinomycetota</taxon>
        <taxon>Actinomycetes</taxon>
        <taxon>Streptosporangiales</taxon>
        <taxon>Thermomonosporaceae</taxon>
        <taxon>Actinomadura</taxon>
    </lineage>
</organism>
<proteinExistence type="predicted"/>
<feature type="domain" description="HTH gntR-type" evidence="4">
    <location>
        <begin position="19"/>
        <end position="86"/>
    </location>
</feature>
<name>A0A1I5E9F1_9ACTN</name>
<reference evidence="5 6" key="1">
    <citation type="submission" date="2016-10" db="EMBL/GenBank/DDBJ databases">
        <authorList>
            <person name="de Groot N.N."/>
        </authorList>
    </citation>
    <scope>NUCLEOTIDE SEQUENCE [LARGE SCALE GENOMIC DNA]</scope>
    <source>
        <strain evidence="5 6">DSM 43067</strain>
    </source>
</reference>
<dbReference type="RefSeq" id="WP_075020986.1">
    <property type="nucleotide sequence ID" value="NZ_FOVH01000004.1"/>
</dbReference>
<dbReference type="STRING" id="1993.SAMN04489713_10429"/>
<dbReference type="SMART" id="SM00895">
    <property type="entry name" value="FCD"/>
    <property type="match status" value="1"/>
</dbReference>
<evidence type="ECO:0000256" key="3">
    <source>
        <dbReference type="ARBA" id="ARBA00023163"/>
    </source>
</evidence>
<evidence type="ECO:0000313" key="6">
    <source>
        <dbReference type="Proteomes" id="UP000183413"/>
    </source>
</evidence>
<keyword evidence="1" id="KW-0805">Transcription regulation</keyword>
<dbReference type="InParanoid" id="A0A1I5E9F1"/>
<gene>
    <name evidence="5" type="ORF">SAMN04489713_10429</name>
</gene>
<dbReference type="GO" id="GO:0003677">
    <property type="term" value="F:DNA binding"/>
    <property type="evidence" value="ECO:0007669"/>
    <property type="project" value="UniProtKB-KW"/>
</dbReference>
<keyword evidence="6" id="KW-1185">Reference proteome</keyword>